<accession>A0A0U2WV09</accession>
<proteinExistence type="predicted"/>
<dbReference type="OrthoDB" id="37220at2157"/>
<evidence type="ECO:0000313" key="5">
    <source>
        <dbReference type="Proteomes" id="UP000065473"/>
    </source>
</evidence>
<dbReference type="Proteomes" id="UP000065473">
    <property type="component" value="Chromosome"/>
</dbReference>
<protein>
    <recommendedName>
        <fullName evidence="1">AAA+ ATPase domain-containing protein</fullName>
    </recommendedName>
</protein>
<reference evidence="4 5" key="1">
    <citation type="submission" date="2015-12" db="EMBL/GenBank/DDBJ databases">
        <title>A stable core within a dynamic pangenome in Sulfolobus acidocaldarius.</title>
        <authorList>
            <person name="Anderson R."/>
            <person name="Kouris A."/>
            <person name="Seward C."/>
            <person name="Campbell K."/>
            <person name="Whitaker R."/>
        </authorList>
    </citation>
    <scope>NUCLEOTIDE SEQUENCE [LARGE SCALE GENOMIC DNA]</scope>
    <source>
        <strain evidence="2 5">GG12-C01-09</strain>
        <strain evidence="3 4">NG05B_CO5_07</strain>
    </source>
</reference>
<dbReference type="SUPFAM" id="SSF52540">
    <property type="entry name" value="P-loop containing nucleoside triphosphate hydrolases"/>
    <property type="match status" value="2"/>
</dbReference>
<dbReference type="GeneID" id="14552507"/>
<dbReference type="GO" id="GO:0016887">
    <property type="term" value="F:ATP hydrolysis activity"/>
    <property type="evidence" value="ECO:0007669"/>
    <property type="project" value="InterPro"/>
</dbReference>
<evidence type="ECO:0000313" key="2">
    <source>
        <dbReference type="EMBL" id="ALU29906.1"/>
    </source>
</evidence>
<dbReference type="EMBL" id="CP013695">
    <property type="protein sequence ID" value="ALU32647.1"/>
    <property type="molecule type" value="Genomic_DNA"/>
</dbReference>
<dbReference type="InterPro" id="IPR027417">
    <property type="entry name" value="P-loop_NTPase"/>
</dbReference>
<dbReference type="PANTHER" id="PTHR37291">
    <property type="entry name" value="5-METHYLCYTOSINE-SPECIFIC RESTRICTION ENZYME B"/>
    <property type="match status" value="1"/>
</dbReference>
<evidence type="ECO:0000259" key="1">
    <source>
        <dbReference type="SMART" id="SM00382"/>
    </source>
</evidence>
<evidence type="ECO:0000313" key="3">
    <source>
        <dbReference type="EMBL" id="ALU32647.1"/>
    </source>
</evidence>
<dbReference type="AlphaFoldDB" id="A0A0U2WV09"/>
<feature type="domain" description="AAA+ ATPase" evidence="1">
    <location>
        <begin position="298"/>
        <end position="476"/>
    </location>
</feature>
<evidence type="ECO:0000313" key="4">
    <source>
        <dbReference type="Proteomes" id="UP000060043"/>
    </source>
</evidence>
<dbReference type="InterPro" id="IPR011704">
    <property type="entry name" value="ATPase_dyneun-rel_AAA"/>
</dbReference>
<sequence>MHSEWLSYRDSFKFLEENLDELKKYIETKNFYPCIFRSSKELNSNLNGSIIYSILGEIGYVYWGDNKGSVRIRGEEITGYIFPALFRRYFESYFKVNGDRVEETPTPNKALIGLLYGPEIGYIAAGVVTDINLDAVRNFKLWKEEGDKYWIVRFRMKVIWLPDSLMTKIEELKDKILEWAKLRNEPPDLLKDLKGENIPNVNPNQANNCYRDDNYVEAIKNFLLEKFNNNEVSKTIQFYNEISSWLVQKVPEEKLPIVDSGTRCRPLSEALKIARERIVNEVYIQDNTTIDYMLSVLKNGNILLVGPPGVGKTQIAKIIAESLCDDYLMATANALWTRRDLIGGESIRNSSVIWKKGILMEAFLKVPKTTEEVLFPVILDEINRADIDKAFGDFFTTFSSARPEEWVIPSWLVEELKYYSSFQEELKPLLSALHSDKQRLSKIRIIATMNLKDLRNLYQLGDALTRRFSVFYLECPKNLDDVEFVIQRMKINLPPQVLDDLKSTVKLIRDKMKTEFCFSTATVSKVLTQLGVLQQLRSSSTSEITPEDIVMLIKTNLGTVDRKVVNNVKEILEEKRTKVKKA</sequence>
<dbReference type="SMART" id="SM00382">
    <property type="entry name" value="AAA"/>
    <property type="match status" value="1"/>
</dbReference>
<dbReference type="EMBL" id="CP013694">
    <property type="protein sequence ID" value="ALU29906.1"/>
    <property type="molecule type" value="Genomic_DNA"/>
</dbReference>
<gene>
    <name evidence="2" type="ORF">ATY89_08120</name>
    <name evidence="3" type="ORF">ATZ20_11140</name>
</gene>
<dbReference type="Gene3D" id="3.40.50.300">
    <property type="entry name" value="P-loop containing nucleotide triphosphate hydrolases"/>
    <property type="match status" value="1"/>
</dbReference>
<dbReference type="GO" id="GO:0005524">
    <property type="term" value="F:ATP binding"/>
    <property type="evidence" value="ECO:0007669"/>
    <property type="project" value="InterPro"/>
</dbReference>
<name>A0A0U2WV09_9CREN</name>
<dbReference type="Pfam" id="PF07728">
    <property type="entry name" value="AAA_5"/>
    <property type="match status" value="1"/>
</dbReference>
<dbReference type="Proteomes" id="UP000060043">
    <property type="component" value="Chromosome"/>
</dbReference>
<dbReference type="PANTHER" id="PTHR37291:SF1">
    <property type="entry name" value="TYPE IV METHYL-DIRECTED RESTRICTION ENZYME ECOKMCRB SUBUNIT"/>
    <property type="match status" value="1"/>
</dbReference>
<dbReference type="OMA" id="WLHESIR"/>
<dbReference type="InterPro" id="IPR052934">
    <property type="entry name" value="Methyl-DNA_Rec/Restrict_Enz"/>
</dbReference>
<dbReference type="RefSeq" id="WP_011278793.1">
    <property type="nucleotide sequence ID" value="NZ_BHWZ01000006.1"/>
</dbReference>
<organism evidence="2 5">
    <name type="scientific">Sulfolobus acidocaldarius</name>
    <dbReference type="NCBI Taxonomy" id="2285"/>
    <lineage>
        <taxon>Archaea</taxon>
        <taxon>Thermoproteota</taxon>
        <taxon>Thermoprotei</taxon>
        <taxon>Sulfolobales</taxon>
        <taxon>Sulfolobaceae</taxon>
        <taxon>Sulfolobus</taxon>
    </lineage>
</organism>
<dbReference type="InterPro" id="IPR003593">
    <property type="entry name" value="AAA+_ATPase"/>
</dbReference>